<dbReference type="SUPFAM" id="SSF90123">
    <property type="entry name" value="ABC transporter transmembrane region"/>
    <property type="match status" value="1"/>
</dbReference>
<comment type="subcellular location">
    <subcellularLocation>
        <location evidence="1">Cell membrane</location>
        <topology evidence="1">Multi-pass membrane protein</topology>
    </subcellularLocation>
</comment>
<keyword evidence="3" id="KW-1003">Cell membrane</keyword>
<keyword evidence="8 9" id="KW-0472">Membrane</keyword>
<dbReference type="GO" id="GO:0005886">
    <property type="term" value="C:plasma membrane"/>
    <property type="evidence" value="ECO:0007669"/>
    <property type="project" value="UniProtKB-SubCell"/>
</dbReference>
<dbReference type="EMBL" id="FUYA01000002">
    <property type="protein sequence ID" value="SKA67738.1"/>
    <property type="molecule type" value="Genomic_DNA"/>
</dbReference>
<feature type="transmembrane region" description="Helical" evidence="9">
    <location>
        <begin position="160"/>
        <end position="178"/>
    </location>
</feature>
<dbReference type="OrthoDB" id="9760168at2"/>
<dbReference type="SMART" id="SM00382">
    <property type="entry name" value="AAA"/>
    <property type="match status" value="1"/>
</dbReference>
<organism evidence="12 13">
    <name type="scientific">Desulfobaculum bizertense DSM 18034</name>
    <dbReference type="NCBI Taxonomy" id="1121442"/>
    <lineage>
        <taxon>Bacteria</taxon>
        <taxon>Pseudomonadati</taxon>
        <taxon>Thermodesulfobacteriota</taxon>
        <taxon>Desulfovibrionia</taxon>
        <taxon>Desulfovibrionales</taxon>
        <taxon>Desulfovibrionaceae</taxon>
        <taxon>Desulfobaculum</taxon>
    </lineage>
</organism>
<dbReference type="PROSITE" id="PS00211">
    <property type="entry name" value="ABC_TRANSPORTER_1"/>
    <property type="match status" value="1"/>
</dbReference>
<evidence type="ECO:0000313" key="13">
    <source>
        <dbReference type="Proteomes" id="UP000189733"/>
    </source>
</evidence>
<evidence type="ECO:0000259" key="10">
    <source>
        <dbReference type="PROSITE" id="PS50893"/>
    </source>
</evidence>
<dbReference type="Pfam" id="PF00664">
    <property type="entry name" value="ABC_membrane"/>
    <property type="match status" value="1"/>
</dbReference>
<evidence type="ECO:0000256" key="5">
    <source>
        <dbReference type="ARBA" id="ARBA00022741"/>
    </source>
</evidence>
<proteinExistence type="predicted"/>
<evidence type="ECO:0000256" key="3">
    <source>
        <dbReference type="ARBA" id="ARBA00022475"/>
    </source>
</evidence>
<dbReference type="Gene3D" id="1.20.1560.10">
    <property type="entry name" value="ABC transporter type 1, transmembrane domain"/>
    <property type="match status" value="1"/>
</dbReference>
<evidence type="ECO:0000256" key="7">
    <source>
        <dbReference type="ARBA" id="ARBA00022989"/>
    </source>
</evidence>
<gene>
    <name evidence="12" type="ORF">SAMN02745702_00878</name>
</gene>
<dbReference type="GO" id="GO:0005524">
    <property type="term" value="F:ATP binding"/>
    <property type="evidence" value="ECO:0007669"/>
    <property type="project" value="UniProtKB-KW"/>
</dbReference>
<dbReference type="InterPro" id="IPR039421">
    <property type="entry name" value="Type_1_exporter"/>
</dbReference>
<dbReference type="Gene3D" id="3.40.50.300">
    <property type="entry name" value="P-loop containing nucleotide triphosphate hydrolases"/>
    <property type="match status" value="1"/>
</dbReference>
<evidence type="ECO:0000256" key="1">
    <source>
        <dbReference type="ARBA" id="ARBA00004651"/>
    </source>
</evidence>
<feature type="transmembrane region" description="Helical" evidence="9">
    <location>
        <begin position="276"/>
        <end position="294"/>
    </location>
</feature>
<dbReference type="GO" id="GO:0140359">
    <property type="term" value="F:ABC-type transporter activity"/>
    <property type="evidence" value="ECO:0007669"/>
    <property type="project" value="InterPro"/>
</dbReference>
<dbReference type="SUPFAM" id="SSF52540">
    <property type="entry name" value="P-loop containing nucleoside triphosphate hydrolases"/>
    <property type="match status" value="1"/>
</dbReference>
<sequence>MNTLSRLFNFAHNHKNMLRQAALFSVADALLELVPYGILYFVIIECMNPPLSLAKMAWFSFLALCSICARAFARWKAGNLAHKAGYGTLMDIRRKIAQHIGQLPMLFFSHNSSGSLLKTLSEDVERIEAVLCHHIPDLCAAIAAPLLTLTLLFFLDWRLALAALLPLILAILCQLAMFRECSTRMQGFHDSLTAMNGAIVEYVQGIMDIKAFNQTVESYQRFSSSVRNFETVIKDWSKISGKYYALFGTMLGSGLLFVLPPGLMLLSKESLSMADFILFLLLVGGYAAPLDRLLRFSSKLREVEEGIRRIDAILAQAPLPDAPEGSLPQNYDITFENVSFSYEEGSPLFEKLNLHIPAGTLTAFVGPSGAGKTSAAMLISRYQDVQKGRICIGGVDIRHIPIAELLRNISFVFQDTFLFSDSVLENIRLARPDASDEDVIHAARQARAHDFITQLPQGYETQLGDGALALSGGERQRLAIARAVLRNAPIIILDEATAYADPENEALLQEGISRLLEGKTVIVIGHRLRALTEADSIAVFDQGTLRGFAPHDELLSSCSLYATMWNVQQNAADWSLTDMEESHA</sequence>
<evidence type="ECO:0000313" key="12">
    <source>
        <dbReference type="EMBL" id="SKA67738.1"/>
    </source>
</evidence>
<keyword evidence="2" id="KW-0813">Transport</keyword>
<feature type="domain" description="ABC transporter" evidence="10">
    <location>
        <begin position="333"/>
        <end position="567"/>
    </location>
</feature>
<evidence type="ECO:0000256" key="4">
    <source>
        <dbReference type="ARBA" id="ARBA00022692"/>
    </source>
</evidence>
<accession>A0A1T4VSA9</accession>
<dbReference type="PROSITE" id="PS50893">
    <property type="entry name" value="ABC_TRANSPORTER_2"/>
    <property type="match status" value="1"/>
</dbReference>
<evidence type="ECO:0000256" key="9">
    <source>
        <dbReference type="SAM" id="Phobius"/>
    </source>
</evidence>
<dbReference type="FunFam" id="3.40.50.300:FF:000221">
    <property type="entry name" value="Multidrug ABC transporter ATP-binding protein"/>
    <property type="match status" value="1"/>
</dbReference>
<feature type="transmembrane region" description="Helical" evidence="9">
    <location>
        <begin position="56"/>
        <end position="73"/>
    </location>
</feature>
<dbReference type="Pfam" id="PF00005">
    <property type="entry name" value="ABC_tran"/>
    <property type="match status" value="1"/>
</dbReference>
<dbReference type="PANTHER" id="PTHR24221">
    <property type="entry name" value="ATP-BINDING CASSETTE SUB-FAMILY B"/>
    <property type="match status" value="1"/>
</dbReference>
<dbReference type="Proteomes" id="UP000189733">
    <property type="component" value="Unassembled WGS sequence"/>
</dbReference>
<feature type="transmembrane region" description="Helical" evidence="9">
    <location>
        <begin position="135"/>
        <end position="154"/>
    </location>
</feature>
<dbReference type="PANTHER" id="PTHR24221:SF654">
    <property type="entry name" value="ATP-BINDING CASSETTE SUB-FAMILY B MEMBER 6"/>
    <property type="match status" value="1"/>
</dbReference>
<protein>
    <submittedName>
        <fullName evidence="12">ATP-binding cassette, subfamily B</fullName>
    </submittedName>
</protein>
<evidence type="ECO:0000256" key="8">
    <source>
        <dbReference type="ARBA" id="ARBA00023136"/>
    </source>
</evidence>
<reference evidence="12 13" key="1">
    <citation type="submission" date="2017-02" db="EMBL/GenBank/DDBJ databases">
        <authorList>
            <person name="Peterson S.W."/>
        </authorList>
    </citation>
    <scope>NUCLEOTIDE SEQUENCE [LARGE SCALE GENOMIC DNA]</scope>
    <source>
        <strain evidence="12 13">DSM 18034</strain>
    </source>
</reference>
<keyword evidence="7 9" id="KW-1133">Transmembrane helix</keyword>
<keyword evidence="4 9" id="KW-0812">Transmembrane</keyword>
<dbReference type="RefSeq" id="WP_078684181.1">
    <property type="nucleotide sequence ID" value="NZ_FUYA01000002.1"/>
</dbReference>
<keyword evidence="6 12" id="KW-0067">ATP-binding</keyword>
<dbReference type="InterPro" id="IPR003439">
    <property type="entry name" value="ABC_transporter-like_ATP-bd"/>
</dbReference>
<dbReference type="InterPro" id="IPR036640">
    <property type="entry name" value="ABC1_TM_sf"/>
</dbReference>
<evidence type="ECO:0000259" key="11">
    <source>
        <dbReference type="PROSITE" id="PS50929"/>
    </source>
</evidence>
<name>A0A1T4VSA9_9BACT</name>
<keyword evidence="5" id="KW-0547">Nucleotide-binding</keyword>
<dbReference type="GO" id="GO:0016887">
    <property type="term" value="F:ATP hydrolysis activity"/>
    <property type="evidence" value="ECO:0007669"/>
    <property type="project" value="InterPro"/>
</dbReference>
<feature type="transmembrane region" description="Helical" evidence="9">
    <location>
        <begin position="243"/>
        <end position="264"/>
    </location>
</feature>
<dbReference type="PROSITE" id="PS50929">
    <property type="entry name" value="ABC_TM1F"/>
    <property type="match status" value="1"/>
</dbReference>
<evidence type="ECO:0000256" key="2">
    <source>
        <dbReference type="ARBA" id="ARBA00022448"/>
    </source>
</evidence>
<feature type="domain" description="ABC transmembrane type-1" evidence="11">
    <location>
        <begin position="21"/>
        <end position="302"/>
    </location>
</feature>
<feature type="transmembrane region" description="Helical" evidence="9">
    <location>
        <begin position="21"/>
        <end position="44"/>
    </location>
</feature>
<dbReference type="InterPro" id="IPR017871">
    <property type="entry name" value="ABC_transporter-like_CS"/>
</dbReference>
<dbReference type="AlphaFoldDB" id="A0A1T4VSA9"/>
<keyword evidence="13" id="KW-1185">Reference proteome</keyword>
<dbReference type="InterPro" id="IPR011527">
    <property type="entry name" value="ABC1_TM_dom"/>
</dbReference>
<dbReference type="InterPro" id="IPR003593">
    <property type="entry name" value="AAA+_ATPase"/>
</dbReference>
<dbReference type="InterPro" id="IPR027417">
    <property type="entry name" value="P-loop_NTPase"/>
</dbReference>
<dbReference type="STRING" id="1121442.SAMN02745702_00878"/>
<evidence type="ECO:0000256" key="6">
    <source>
        <dbReference type="ARBA" id="ARBA00022840"/>
    </source>
</evidence>